<name>A0A914GTV6_GLORO</name>
<comment type="cofactor">
    <cofactor evidence="1">
        <name>[4Fe-4S] cluster</name>
        <dbReference type="ChEBI" id="CHEBI:49883"/>
    </cofactor>
</comment>
<comment type="similarity">
    <text evidence="2">Belongs to the complex I 75 kDa subunit family.</text>
</comment>
<dbReference type="FunFam" id="3.10.20.740:FF:000001">
    <property type="entry name" value="NADH-quinone oxidoreductase subunit G"/>
    <property type="match status" value="1"/>
</dbReference>
<dbReference type="GO" id="GO:0051539">
    <property type="term" value="F:4 iron, 4 sulfur cluster binding"/>
    <property type="evidence" value="ECO:0007669"/>
    <property type="project" value="UniProtKB-KW"/>
</dbReference>
<sequence>MNPNVPNASTATVETASPKVEVTIDDKKVLVDPGMTILQACALVGVDIPRFCYHDRLSIAGNCRMCLVEVEKSIKPVASCAMPVMNGMRVKTNSSATKKAREGVMEFLLVNHPLDCPICDQGGECDLQDQSMAFGSDRSRHQNEYDGKRAVEDKDIGPLVKTIMTRCIHCTRCIRFANEVAGVPDLGSTGRGSDMQIGTGIDQQAVQFCRPSLGNSKNGKH</sequence>
<dbReference type="GO" id="GO:0016491">
    <property type="term" value="F:oxidoreductase activity"/>
    <property type="evidence" value="ECO:0007669"/>
    <property type="project" value="InterPro"/>
</dbReference>
<dbReference type="InterPro" id="IPR000283">
    <property type="entry name" value="NADH_UbQ_OxRdtase_75kDa_su_CS"/>
</dbReference>
<dbReference type="InterPro" id="IPR050123">
    <property type="entry name" value="Prok_molybdopt-oxidoreductase"/>
</dbReference>
<evidence type="ECO:0000313" key="12">
    <source>
        <dbReference type="Proteomes" id="UP000887572"/>
    </source>
</evidence>
<keyword evidence="12" id="KW-1185">Reference proteome</keyword>
<organism evidence="12 13">
    <name type="scientific">Globodera rostochiensis</name>
    <name type="common">Golden nematode worm</name>
    <name type="synonym">Heterodera rostochiensis</name>
    <dbReference type="NCBI Taxonomy" id="31243"/>
    <lineage>
        <taxon>Eukaryota</taxon>
        <taxon>Metazoa</taxon>
        <taxon>Ecdysozoa</taxon>
        <taxon>Nematoda</taxon>
        <taxon>Chromadorea</taxon>
        <taxon>Rhabditida</taxon>
        <taxon>Tylenchina</taxon>
        <taxon>Tylenchomorpha</taxon>
        <taxon>Tylenchoidea</taxon>
        <taxon>Heteroderidae</taxon>
        <taxon>Heteroderinae</taxon>
        <taxon>Globodera</taxon>
    </lineage>
</organism>
<evidence type="ECO:0000256" key="8">
    <source>
        <dbReference type="ARBA" id="ARBA00023027"/>
    </source>
</evidence>
<evidence type="ECO:0000256" key="2">
    <source>
        <dbReference type="ARBA" id="ARBA00005404"/>
    </source>
</evidence>
<dbReference type="PANTHER" id="PTHR43105">
    <property type="entry name" value="RESPIRATORY NITRATE REDUCTASE"/>
    <property type="match status" value="1"/>
</dbReference>
<dbReference type="PANTHER" id="PTHR43105:SF13">
    <property type="entry name" value="NADH-UBIQUINONE OXIDOREDUCTASE 75 KDA SUBUNIT, MITOCHONDRIAL"/>
    <property type="match status" value="1"/>
</dbReference>
<protein>
    <submittedName>
        <fullName evidence="13">NADH-ubiquinone oxidoreductase 75 kDa subunit, mitochondrial</fullName>
    </submittedName>
</protein>
<dbReference type="PROSITE" id="PS00643">
    <property type="entry name" value="COMPLEX1_75K_3"/>
    <property type="match status" value="1"/>
</dbReference>
<dbReference type="Pfam" id="PF10588">
    <property type="entry name" value="NADH-G_4Fe-4S_3"/>
    <property type="match status" value="1"/>
</dbReference>
<evidence type="ECO:0000259" key="10">
    <source>
        <dbReference type="PROSITE" id="PS51085"/>
    </source>
</evidence>
<dbReference type="CDD" id="cd00207">
    <property type="entry name" value="fer2"/>
    <property type="match status" value="1"/>
</dbReference>
<dbReference type="SMART" id="SM00929">
    <property type="entry name" value="NADH-G_4Fe-4S_3"/>
    <property type="match status" value="1"/>
</dbReference>
<keyword evidence="7" id="KW-0411">Iron-sulfur</keyword>
<evidence type="ECO:0000256" key="7">
    <source>
        <dbReference type="ARBA" id="ARBA00023014"/>
    </source>
</evidence>
<dbReference type="PROSITE" id="PS00642">
    <property type="entry name" value="COMPLEX1_75K_2"/>
    <property type="match status" value="1"/>
</dbReference>
<dbReference type="PROSITE" id="PS51839">
    <property type="entry name" value="4FE4S_HC3"/>
    <property type="match status" value="1"/>
</dbReference>
<keyword evidence="8" id="KW-0520">NAD</keyword>
<evidence type="ECO:0000313" key="13">
    <source>
        <dbReference type="WBParaSite" id="Gr19_v10_g11166.t1"/>
    </source>
</evidence>
<dbReference type="GO" id="GO:0042773">
    <property type="term" value="P:ATP synthesis coupled electron transport"/>
    <property type="evidence" value="ECO:0007669"/>
    <property type="project" value="InterPro"/>
</dbReference>
<proteinExistence type="inferred from homology"/>
<dbReference type="PROSITE" id="PS00641">
    <property type="entry name" value="COMPLEX1_75K_1"/>
    <property type="match status" value="1"/>
</dbReference>
<dbReference type="GO" id="GO:0016020">
    <property type="term" value="C:membrane"/>
    <property type="evidence" value="ECO:0007669"/>
    <property type="project" value="InterPro"/>
</dbReference>
<evidence type="ECO:0000259" key="11">
    <source>
        <dbReference type="PROSITE" id="PS51839"/>
    </source>
</evidence>
<dbReference type="InterPro" id="IPR054351">
    <property type="entry name" value="NADH_UbQ_OxRdtase_ferredoxin"/>
</dbReference>
<feature type="domain" description="2Fe-2S ferredoxin-type" evidence="10">
    <location>
        <begin position="18"/>
        <end position="96"/>
    </location>
</feature>
<dbReference type="InterPro" id="IPR019574">
    <property type="entry name" value="NADH_UbQ_OxRdtase_Gsu_4Fe4S-bd"/>
</dbReference>
<keyword evidence="3" id="KW-0004">4Fe-4S</keyword>
<dbReference type="SUPFAM" id="SSF54292">
    <property type="entry name" value="2Fe-2S ferredoxin-like"/>
    <property type="match status" value="1"/>
</dbReference>
<dbReference type="AlphaFoldDB" id="A0A914GTV6"/>
<dbReference type="WBParaSite" id="Gr19_v10_g11166.t1">
    <property type="protein sequence ID" value="Gr19_v10_g11166.t1"/>
    <property type="gene ID" value="Gr19_v10_g11166"/>
</dbReference>
<evidence type="ECO:0000256" key="6">
    <source>
        <dbReference type="ARBA" id="ARBA00023004"/>
    </source>
</evidence>
<dbReference type="GO" id="GO:0008137">
    <property type="term" value="F:NADH dehydrogenase (ubiquinone) activity"/>
    <property type="evidence" value="ECO:0007669"/>
    <property type="project" value="InterPro"/>
</dbReference>
<dbReference type="FunFam" id="3.30.70.20:FF:000002">
    <property type="entry name" value="NADH-ubiquinone oxidoreductase 75 kDa subunit"/>
    <property type="match status" value="1"/>
</dbReference>
<evidence type="ECO:0000256" key="1">
    <source>
        <dbReference type="ARBA" id="ARBA00001966"/>
    </source>
</evidence>
<dbReference type="Pfam" id="PF22117">
    <property type="entry name" value="Fer4_Nqo3"/>
    <property type="match status" value="1"/>
</dbReference>
<evidence type="ECO:0000256" key="9">
    <source>
        <dbReference type="ARBA" id="ARBA00034078"/>
    </source>
</evidence>
<keyword evidence="4" id="KW-0479">Metal-binding</keyword>
<dbReference type="Pfam" id="PF13510">
    <property type="entry name" value="Fer2_4"/>
    <property type="match status" value="1"/>
</dbReference>
<dbReference type="GO" id="GO:0046872">
    <property type="term" value="F:metal ion binding"/>
    <property type="evidence" value="ECO:0007669"/>
    <property type="project" value="UniProtKB-KW"/>
</dbReference>
<accession>A0A914GTV6</accession>
<keyword evidence="6" id="KW-0408">Iron</keyword>
<evidence type="ECO:0000256" key="4">
    <source>
        <dbReference type="ARBA" id="ARBA00022723"/>
    </source>
</evidence>
<evidence type="ECO:0000256" key="5">
    <source>
        <dbReference type="ARBA" id="ARBA00022967"/>
    </source>
</evidence>
<reference evidence="13" key="1">
    <citation type="submission" date="2022-11" db="UniProtKB">
        <authorList>
            <consortium name="WormBaseParasite"/>
        </authorList>
    </citation>
    <scope>IDENTIFICATION</scope>
</reference>
<keyword evidence="5" id="KW-1278">Translocase</keyword>
<evidence type="ECO:0000256" key="3">
    <source>
        <dbReference type="ARBA" id="ARBA00022485"/>
    </source>
</evidence>
<dbReference type="InterPro" id="IPR036010">
    <property type="entry name" value="2Fe-2S_ferredoxin-like_sf"/>
</dbReference>
<dbReference type="Gene3D" id="3.10.20.740">
    <property type="match status" value="1"/>
</dbReference>
<dbReference type="Proteomes" id="UP000887572">
    <property type="component" value="Unplaced"/>
</dbReference>
<comment type="cofactor">
    <cofactor evidence="9">
        <name>[2Fe-2S] cluster</name>
        <dbReference type="ChEBI" id="CHEBI:190135"/>
    </cofactor>
</comment>
<dbReference type="InterPro" id="IPR001041">
    <property type="entry name" value="2Fe-2S_ferredoxin-type"/>
</dbReference>
<feature type="domain" description="4Fe-4S His(Cys)3-ligated-type" evidence="11">
    <location>
        <begin position="96"/>
        <end position="135"/>
    </location>
</feature>
<dbReference type="PROSITE" id="PS51085">
    <property type="entry name" value="2FE2S_FER_2"/>
    <property type="match status" value="1"/>
</dbReference>